<keyword evidence="13" id="KW-1185">Reference proteome</keyword>
<reference evidence="12 13" key="1">
    <citation type="journal article" date="2023" name="Hortic Res">
        <title>Pangenome of water caltrop reveals structural variations and asymmetric subgenome divergence after allopolyploidization.</title>
        <authorList>
            <person name="Zhang X."/>
            <person name="Chen Y."/>
            <person name="Wang L."/>
            <person name="Yuan Y."/>
            <person name="Fang M."/>
            <person name="Shi L."/>
            <person name="Lu R."/>
            <person name="Comes H.P."/>
            <person name="Ma Y."/>
            <person name="Chen Y."/>
            <person name="Huang G."/>
            <person name="Zhou Y."/>
            <person name="Zheng Z."/>
            <person name="Qiu Y."/>
        </authorList>
    </citation>
    <scope>NUCLEOTIDE SEQUENCE [LARGE SCALE GENOMIC DNA]</scope>
    <source>
        <strain evidence="12">F231</strain>
    </source>
</reference>
<evidence type="ECO:0000256" key="6">
    <source>
        <dbReference type="ARBA" id="ARBA00022692"/>
    </source>
</evidence>
<evidence type="ECO:0000256" key="9">
    <source>
        <dbReference type="ARBA" id="ARBA00023136"/>
    </source>
</evidence>
<evidence type="ECO:0000256" key="2">
    <source>
        <dbReference type="ARBA" id="ARBA00004914"/>
    </source>
</evidence>
<keyword evidence="6 11" id="KW-0812">Transmembrane</keyword>
<keyword evidence="8 11" id="KW-1133">Transmembrane helix</keyword>
<evidence type="ECO:0000256" key="7">
    <source>
        <dbReference type="ARBA" id="ARBA00022847"/>
    </source>
</evidence>
<proteinExistence type="inferred from homology"/>
<evidence type="ECO:0000313" key="12">
    <source>
        <dbReference type="EMBL" id="KAK4772647.1"/>
    </source>
</evidence>
<gene>
    <name evidence="12" type="ORF">SAY86_014422</name>
</gene>
<evidence type="ECO:0000256" key="3">
    <source>
        <dbReference type="ARBA" id="ARBA00007134"/>
    </source>
</evidence>
<feature type="transmembrane region" description="Helical" evidence="11">
    <location>
        <begin position="358"/>
        <end position="379"/>
    </location>
</feature>
<dbReference type="Proteomes" id="UP001346149">
    <property type="component" value="Unassembled WGS sequence"/>
</dbReference>
<feature type="transmembrane region" description="Helical" evidence="11">
    <location>
        <begin position="140"/>
        <end position="158"/>
    </location>
</feature>
<evidence type="ECO:0000256" key="5">
    <source>
        <dbReference type="ARBA" id="ARBA00022597"/>
    </source>
</evidence>
<evidence type="ECO:0000256" key="10">
    <source>
        <dbReference type="SAM" id="MobiDB-lite"/>
    </source>
</evidence>
<organism evidence="12 13">
    <name type="scientific">Trapa natans</name>
    <name type="common">Water chestnut</name>
    <dbReference type="NCBI Taxonomy" id="22666"/>
    <lineage>
        <taxon>Eukaryota</taxon>
        <taxon>Viridiplantae</taxon>
        <taxon>Streptophyta</taxon>
        <taxon>Embryophyta</taxon>
        <taxon>Tracheophyta</taxon>
        <taxon>Spermatophyta</taxon>
        <taxon>Magnoliopsida</taxon>
        <taxon>eudicotyledons</taxon>
        <taxon>Gunneridae</taxon>
        <taxon>Pentapetalae</taxon>
        <taxon>rosids</taxon>
        <taxon>malvids</taxon>
        <taxon>Myrtales</taxon>
        <taxon>Lythraceae</taxon>
        <taxon>Trapa</taxon>
    </lineage>
</organism>
<keyword evidence="4" id="KW-0813">Transport</keyword>
<protein>
    <submittedName>
        <fullName evidence="12">Uncharacterized protein</fullName>
    </submittedName>
</protein>
<comment type="pathway">
    <text evidence="2">Glycan biosynthesis; sucrose metabolism.</text>
</comment>
<comment type="similarity">
    <text evidence="3">Belongs to the glycoside-pentoside-hexuronide (GPH) cation symporter transporter (TC 2.A.2.4) family.</text>
</comment>
<feature type="transmembrane region" description="Helical" evidence="11">
    <location>
        <begin position="467"/>
        <end position="488"/>
    </location>
</feature>
<sequence>MEDAVQPSQGQGQQGQQSSQGQQGQQPSPYWKIIVVSSIAAGVQFGWALQLSLLTPYVQQLGVPHVWASFIWLCGPISGLVVQPIVGFFSDHSTNRMGRRRPYIMSGALLVAAAVFLIGFAADIGHSAGDRLDRIMKPRAVGIFVVGFWILDVANNMLQGPCRAFLADLSAGDHKRIAAANIFFAFFMAVGNVAGYGLGTVSGIHRFLPFTKTVACDIYCANLKTLFLIDIILLAAIVTTTLVLVGEVPLMAQRMGWSAFFSQFSGAFRSLTGPIYILYAVTALNWIGWFPFMLYNTDWVGLEIYGGKPQGSPEVKSIYEEGVRMGSLGLLLQSVVLAVAALLGEQMLKHTKISERKWWGVVNLILTVCLGLTFPLTHAAKRFHRLHGSTSPPKRIKDYTLAIFSVMGIPLAVNFSIPFALASIYSSSSGAGQGLSLGLLNLAIVIPQMIVSVVSGKLDQAFGGGNLPAFGMGAISAFISALMALFLLPKPPRRAPAPQIITGGH</sequence>
<evidence type="ECO:0000256" key="11">
    <source>
        <dbReference type="SAM" id="Phobius"/>
    </source>
</evidence>
<dbReference type="SUPFAM" id="SSF103473">
    <property type="entry name" value="MFS general substrate transporter"/>
    <property type="match status" value="1"/>
</dbReference>
<feature type="transmembrane region" description="Helical" evidence="11">
    <location>
        <begin position="102"/>
        <end position="120"/>
    </location>
</feature>
<dbReference type="NCBIfam" id="TIGR01301">
    <property type="entry name" value="GPH_sucrose"/>
    <property type="match status" value="1"/>
</dbReference>
<dbReference type="EMBL" id="JAXQNO010000020">
    <property type="protein sequence ID" value="KAK4772647.1"/>
    <property type="molecule type" value="Genomic_DNA"/>
</dbReference>
<dbReference type="AlphaFoldDB" id="A0AAN7KSP7"/>
<dbReference type="InterPro" id="IPR005989">
    <property type="entry name" value="Suc_symporter_pln"/>
</dbReference>
<keyword evidence="5" id="KW-0762">Sugar transport</keyword>
<accession>A0AAN7KSP7</accession>
<feature type="transmembrane region" description="Helical" evidence="11">
    <location>
        <begin position="325"/>
        <end position="346"/>
    </location>
</feature>
<feature type="transmembrane region" description="Helical" evidence="11">
    <location>
        <begin position="399"/>
        <end position="422"/>
    </location>
</feature>
<feature type="transmembrane region" description="Helical" evidence="11">
    <location>
        <begin position="434"/>
        <end position="455"/>
    </location>
</feature>
<dbReference type="GO" id="GO:0005886">
    <property type="term" value="C:plasma membrane"/>
    <property type="evidence" value="ECO:0007669"/>
    <property type="project" value="InterPro"/>
</dbReference>
<keyword evidence="7" id="KW-0769">Symport</keyword>
<evidence type="ECO:0000256" key="1">
    <source>
        <dbReference type="ARBA" id="ARBA00004141"/>
    </source>
</evidence>
<feature type="region of interest" description="Disordered" evidence="10">
    <location>
        <begin position="1"/>
        <end position="25"/>
    </location>
</feature>
<comment type="caution">
    <text evidence="12">The sequence shown here is derived from an EMBL/GenBank/DDBJ whole genome shotgun (WGS) entry which is preliminary data.</text>
</comment>
<dbReference type="CDD" id="cd17313">
    <property type="entry name" value="MFS_SLC45_SUC"/>
    <property type="match status" value="1"/>
</dbReference>
<dbReference type="InterPro" id="IPR036259">
    <property type="entry name" value="MFS_trans_sf"/>
</dbReference>
<feature type="transmembrane region" description="Helical" evidence="11">
    <location>
        <begin position="30"/>
        <end position="49"/>
    </location>
</feature>
<feature type="transmembrane region" description="Helical" evidence="11">
    <location>
        <begin position="178"/>
        <end position="198"/>
    </location>
</feature>
<comment type="subcellular location">
    <subcellularLocation>
        <location evidence="1">Membrane</location>
        <topology evidence="1">Multi-pass membrane protein</topology>
    </subcellularLocation>
</comment>
<evidence type="ECO:0000256" key="8">
    <source>
        <dbReference type="ARBA" id="ARBA00022989"/>
    </source>
</evidence>
<dbReference type="PANTHER" id="PTHR19432">
    <property type="entry name" value="SUGAR TRANSPORTER"/>
    <property type="match status" value="1"/>
</dbReference>
<keyword evidence="9 11" id="KW-0472">Membrane</keyword>
<dbReference type="PANTHER" id="PTHR19432:SF68">
    <property type="entry name" value="SUCROSE TRANSPORT PROTEIN SUC8-LIKE"/>
    <property type="match status" value="1"/>
</dbReference>
<feature type="transmembrane region" description="Helical" evidence="11">
    <location>
        <begin position="69"/>
        <end position="90"/>
    </location>
</feature>
<evidence type="ECO:0000256" key="4">
    <source>
        <dbReference type="ARBA" id="ARBA00022448"/>
    </source>
</evidence>
<dbReference type="GO" id="GO:0008506">
    <property type="term" value="F:sucrose:proton symporter activity"/>
    <property type="evidence" value="ECO:0007669"/>
    <property type="project" value="TreeGrafter"/>
</dbReference>
<feature type="transmembrane region" description="Helical" evidence="11">
    <location>
        <begin position="273"/>
        <end position="292"/>
    </location>
</feature>
<dbReference type="Pfam" id="PF13347">
    <property type="entry name" value="MFS_2"/>
    <property type="match status" value="1"/>
</dbReference>
<feature type="transmembrane region" description="Helical" evidence="11">
    <location>
        <begin position="231"/>
        <end position="252"/>
    </location>
</feature>
<dbReference type="GO" id="GO:0005773">
    <property type="term" value="C:vacuole"/>
    <property type="evidence" value="ECO:0007669"/>
    <property type="project" value="TreeGrafter"/>
</dbReference>
<evidence type="ECO:0000313" key="13">
    <source>
        <dbReference type="Proteomes" id="UP001346149"/>
    </source>
</evidence>
<dbReference type="Gene3D" id="1.20.1250.20">
    <property type="entry name" value="MFS general substrate transporter like domains"/>
    <property type="match status" value="1"/>
</dbReference>
<name>A0AAN7KSP7_TRANT</name>